<feature type="domain" description="ISXO2-like transposase" evidence="1">
    <location>
        <begin position="125"/>
        <end position="264"/>
    </location>
</feature>
<name>A0A5J4PPI2_9ZZZZ</name>
<dbReference type="EMBL" id="SNRY01007304">
    <property type="protein sequence ID" value="KAA6310680.1"/>
    <property type="molecule type" value="Genomic_DNA"/>
</dbReference>
<dbReference type="AlphaFoldDB" id="A0A5J4PPI2"/>
<dbReference type="SMART" id="SM01126">
    <property type="entry name" value="DDE_Tnp_IS1595"/>
    <property type="match status" value="1"/>
</dbReference>
<evidence type="ECO:0000259" key="1">
    <source>
        <dbReference type="SMART" id="SM01126"/>
    </source>
</evidence>
<dbReference type="Pfam" id="PF12762">
    <property type="entry name" value="DDE_Tnp_IS1595"/>
    <property type="match status" value="1"/>
</dbReference>
<protein>
    <recommendedName>
        <fullName evidence="1">ISXO2-like transposase domain-containing protein</fullName>
    </recommendedName>
</protein>
<accession>A0A5J4PPI2</accession>
<reference evidence="2" key="1">
    <citation type="submission" date="2019-03" db="EMBL/GenBank/DDBJ databases">
        <title>Single cell metagenomics reveals metabolic interactions within the superorganism composed of flagellate Streblomastix strix and complex community of Bacteroidetes bacteria on its surface.</title>
        <authorList>
            <person name="Treitli S.C."/>
            <person name="Kolisko M."/>
            <person name="Husnik F."/>
            <person name="Keeling P."/>
            <person name="Hampl V."/>
        </authorList>
    </citation>
    <scope>NUCLEOTIDE SEQUENCE</scope>
    <source>
        <strain evidence="2">STM</strain>
    </source>
</reference>
<sequence length="266" mass="30494">MNIFDFTKNFPDEESCILHFKAQRDQIGVVCLKCGGKQHYWLKNKLSYECKHCGARQSLRSGTVMEHTKLSFLYWYIAMHFLTISKKSFSSSELQRQLGHKQYQPIWELANKLRDVMGKRDEIYSLSGQIELDNAFITTLIAEEQKNESLKRGAGSQKQSKVVVMTESKLVDNPHKGSKAKRVNHIKMQIINDMKADTVTNIVKEQVDSQAELTTDDSTSYKKLGEHVKSHDAQVVKPADLPKMLPWVHIAIGNVKRLLLDTHHQL</sequence>
<feature type="non-terminal residue" evidence="2">
    <location>
        <position position="266"/>
    </location>
</feature>
<dbReference type="InterPro" id="IPR024445">
    <property type="entry name" value="Tnp_ISXO2-like"/>
</dbReference>
<gene>
    <name evidence="2" type="ORF">EZS27_038056</name>
</gene>
<dbReference type="NCBIfam" id="NF033547">
    <property type="entry name" value="transpos_IS1595"/>
    <property type="match status" value="1"/>
</dbReference>
<organism evidence="2">
    <name type="scientific">termite gut metagenome</name>
    <dbReference type="NCBI Taxonomy" id="433724"/>
    <lineage>
        <taxon>unclassified sequences</taxon>
        <taxon>metagenomes</taxon>
        <taxon>organismal metagenomes</taxon>
    </lineage>
</organism>
<comment type="caution">
    <text evidence="2">The sequence shown here is derived from an EMBL/GenBank/DDBJ whole genome shotgun (WGS) entry which is preliminary data.</text>
</comment>
<proteinExistence type="predicted"/>
<evidence type="ECO:0000313" key="2">
    <source>
        <dbReference type="EMBL" id="KAA6310680.1"/>
    </source>
</evidence>